<name>A0ABS9SDC5_9GAMM</name>
<evidence type="ECO:0000313" key="2">
    <source>
        <dbReference type="EMBL" id="MCH4814117.1"/>
    </source>
</evidence>
<accession>A0ABS9SDC5</accession>
<reference evidence="2 3" key="1">
    <citation type="submission" date="2022-03" db="EMBL/GenBank/DDBJ databases">
        <title>Genomic signatures underlying metal tolerance in selected Arctic bacterial isolates.</title>
        <authorList>
            <person name="Thomas F.A."/>
            <person name="Venkatachalam S."/>
            <person name="Krishnan K.P."/>
        </authorList>
    </citation>
    <scope>NUCLEOTIDE SEQUENCE [LARGE SCALE GENOMIC DNA]</scope>
    <source>
        <strain evidence="2 3">HM116</strain>
    </source>
</reference>
<gene>
    <name evidence="2" type="ORF">MLE19_22675</name>
</gene>
<keyword evidence="3" id="KW-1185">Reference proteome</keyword>
<keyword evidence="1" id="KW-0732">Signal</keyword>
<evidence type="ECO:0000313" key="3">
    <source>
        <dbReference type="Proteomes" id="UP001320609"/>
    </source>
</evidence>
<proteinExistence type="predicted"/>
<feature type="signal peptide" evidence="1">
    <location>
        <begin position="1"/>
        <end position="25"/>
    </location>
</feature>
<protein>
    <submittedName>
        <fullName evidence="2">Uncharacterized protein</fullName>
    </submittedName>
</protein>
<evidence type="ECO:0000256" key="1">
    <source>
        <dbReference type="SAM" id="SignalP"/>
    </source>
</evidence>
<organism evidence="2 3">
    <name type="scientific">Vreelandella neptunia</name>
    <dbReference type="NCBI Taxonomy" id="115551"/>
    <lineage>
        <taxon>Bacteria</taxon>
        <taxon>Pseudomonadati</taxon>
        <taxon>Pseudomonadota</taxon>
        <taxon>Gammaproteobacteria</taxon>
        <taxon>Oceanospirillales</taxon>
        <taxon>Halomonadaceae</taxon>
        <taxon>Vreelandella</taxon>
    </lineage>
</organism>
<dbReference type="EMBL" id="JAKVTW010000045">
    <property type="protein sequence ID" value="MCH4814117.1"/>
    <property type="molecule type" value="Genomic_DNA"/>
</dbReference>
<comment type="caution">
    <text evidence="2">The sequence shown here is derived from an EMBL/GenBank/DDBJ whole genome shotgun (WGS) entry which is preliminary data.</text>
</comment>
<dbReference type="Proteomes" id="UP001320609">
    <property type="component" value="Unassembled WGS sequence"/>
</dbReference>
<feature type="chain" id="PRO_5045207807" evidence="1">
    <location>
        <begin position="26"/>
        <end position="167"/>
    </location>
</feature>
<sequence>MFRTLIVVGLLAGATTATMVSQVHAEEVSVQAVMVPQESIRMDFGDGSKHFVLMVRREGKSEGTGALAGASVSEFGWHDINPPNDGDPHGYLQFTAENGDIANIKFTVKAVFIKGEEEPRLADYGFWELVSGTGEFEAMTGVGTLTIKSVSETDRQFTLDGELGLRP</sequence>